<proteinExistence type="predicted"/>
<dbReference type="CDD" id="cd00118">
    <property type="entry name" value="LysM"/>
    <property type="match status" value="1"/>
</dbReference>
<feature type="domain" description="LysM" evidence="2">
    <location>
        <begin position="25"/>
        <end position="73"/>
    </location>
</feature>
<feature type="compositionally biased region" description="Low complexity" evidence="1">
    <location>
        <begin position="92"/>
        <end position="107"/>
    </location>
</feature>
<dbReference type="SUPFAM" id="SSF54106">
    <property type="entry name" value="LysM domain"/>
    <property type="match status" value="1"/>
</dbReference>
<comment type="caution">
    <text evidence="3">The sequence shown here is derived from an EMBL/GenBank/DDBJ whole genome shotgun (WGS) entry which is preliminary data.</text>
</comment>
<protein>
    <recommendedName>
        <fullName evidence="2">LysM domain-containing protein</fullName>
    </recommendedName>
</protein>
<dbReference type="InterPro" id="IPR036779">
    <property type="entry name" value="LysM_dom_sf"/>
</dbReference>
<dbReference type="AlphaFoldDB" id="A0A1F6UVY0"/>
<organism evidence="3 4">
    <name type="scientific">Candidatus Muproteobacteria bacterium RBG_16_60_9</name>
    <dbReference type="NCBI Taxonomy" id="1817755"/>
    <lineage>
        <taxon>Bacteria</taxon>
        <taxon>Pseudomonadati</taxon>
        <taxon>Pseudomonadota</taxon>
        <taxon>Candidatus Muproteobacteria</taxon>
    </lineage>
</organism>
<dbReference type="PROSITE" id="PS51782">
    <property type="entry name" value="LYSM"/>
    <property type="match status" value="1"/>
</dbReference>
<dbReference type="SMART" id="SM00257">
    <property type="entry name" value="LysM"/>
    <property type="match status" value="1"/>
</dbReference>
<feature type="region of interest" description="Disordered" evidence="1">
    <location>
        <begin position="87"/>
        <end position="107"/>
    </location>
</feature>
<dbReference type="Pfam" id="PF01476">
    <property type="entry name" value="LysM"/>
    <property type="match status" value="1"/>
</dbReference>
<gene>
    <name evidence="3" type="ORF">A2W18_04355</name>
</gene>
<dbReference type="InterPro" id="IPR018392">
    <property type="entry name" value="LysM"/>
</dbReference>
<accession>A0A1F6UVY0</accession>
<evidence type="ECO:0000313" key="3">
    <source>
        <dbReference type="EMBL" id="OGI61547.1"/>
    </source>
</evidence>
<reference evidence="3 4" key="1">
    <citation type="journal article" date="2016" name="Nat. Commun.">
        <title>Thousands of microbial genomes shed light on interconnected biogeochemical processes in an aquifer system.</title>
        <authorList>
            <person name="Anantharaman K."/>
            <person name="Brown C.T."/>
            <person name="Hug L.A."/>
            <person name="Sharon I."/>
            <person name="Castelle C.J."/>
            <person name="Probst A.J."/>
            <person name="Thomas B.C."/>
            <person name="Singh A."/>
            <person name="Wilkins M.J."/>
            <person name="Karaoz U."/>
            <person name="Brodie E.L."/>
            <person name="Williams K.H."/>
            <person name="Hubbard S.S."/>
            <person name="Banfield J.F."/>
        </authorList>
    </citation>
    <scope>NUCLEOTIDE SEQUENCE [LARGE SCALE GENOMIC DNA]</scope>
</reference>
<evidence type="ECO:0000313" key="4">
    <source>
        <dbReference type="Proteomes" id="UP000179076"/>
    </source>
</evidence>
<dbReference type="Gene3D" id="3.10.350.10">
    <property type="entry name" value="LysM domain"/>
    <property type="match status" value="1"/>
</dbReference>
<dbReference type="InterPro" id="IPR052196">
    <property type="entry name" value="Bact_Kbp"/>
</dbReference>
<evidence type="ECO:0000256" key="1">
    <source>
        <dbReference type="SAM" id="MobiDB-lite"/>
    </source>
</evidence>
<name>A0A1F6UVY0_9PROT</name>
<dbReference type="PANTHER" id="PTHR34700:SF4">
    <property type="entry name" value="PHAGE-LIKE ELEMENT PBSX PROTEIN XKDP"/>
    <property type="match status" value="1"/>
</dbReference>
<dbReference type="PANTHER" id="PTHR34700">
    <property type="entry name" value="POTASSIUM BINDING PROTEIN KBP"/>
    <property type="match status" value="1"/>
</dbReference>
<evidence type="ECO:0000259" key="2">
    <source>
        <dbReference type="PROSITE" id="PS51782"/>
    </source>
</evidence>
<sequence>MVVLLGIAPAFVAADDVQLKPDRPERYTVVRGDTLWDIASRFLQSPWYWPRVWKINQTIKNPHLIYPGDVIVLRYVDGRPELTLLRNEKLSPGDAAPAPAPADTSAPREISGVAKLQPRVYGELLDQAIPTITPDAIVPFLTQPLVVGENELDQAGYVTVGLDNRIALGTRSEFYARGINDPEAEYFQLFRPGNALKNPDTGEVLAYEALYLGDAQRLQTGDPSKLIVTSVKQEILPTDRLLVAPRRAALPYYFPRSPGKPVKGRIIAALNAVAEIGSSNVVTISLGEREGMEEGHVLRVLYRQGQHTDPLTRRAYDLPDEDAALLLVFRTFQKVSYALVLNATQPVHLYDTVVTP</sequence>
<dbReference type="Proteomes" id="UP000179076">
    <property type="component" value="Unassembled WGS sequence"/>
</dbReference>
<dbReference type="EMBL" id="MFSP01000193">
    <property type="protein sequence ID" value="OGI61547.1"/>
    <property type="molecule type" value="Genomic_DNA"/>
</dbReference>